<evidence type="ECO:0008006" key="3">
    <source>
        <dbReference type="Google" id="ProtNLM"/>
    </source>
</evidence>
<organism evidence="1 2">
    <name type="scientific">Dactylosporangium roseum</name>
    <dbReference type="NCBI Taxonomy" id="47989"/>
    <lineage>
        <taxon>Bacteria</taxon>
        <taxon>Bacillati</taxon>
        <taxon>Actinomycetota</taxon>
        <taxon>Actinomycetes</taxon>
        <taxon>Micromonosporales</taxon>
        <taxon>Micromonosporaceae</taxon>
        <taxon>Dactylosporangium</taxon>
    </lineage>
</organism>
<sequence>MATVVYRCDICEMAEKRQPVLSPAGTDDDSARVAGWRIGASQAKERNVVCPECAGTDEGYWDRRMLDVAYMSGMHRFLLPGSGEEAAAVSQAHREAGAP</sequence>
<accession>A0ABY5ZB00</accession>
<keyword evidence="2" id="KW-1185">Reference proteome</keyword>
<gene>
    <name evidence="1" type="ORF">Drose_04470</name>
</gene>
<evidence type="ECO:0000313" key="1">
    <source>
        <dbReference type="EMBL" id="UWZ37544.1"/>
    </source>
</evidence>
<evidence type="ECO:0000313" key="2">
    <source>
        <dbReference type="Proteomes" id="UP001058271"/>
    </source>
</evidence>
<name>A0ABY5ZB00_9ACTN</name>
<dbReference type="RefSeq" id="WP_260726901.1">
    <property type="nucleotide sequence ID" value="NZ_BAAABS010000070.1"/>
</dbReference>
<reference evidence="1" key="1">
    <citation type="submission" date="2021-04" db="EMBL/GenBank/DDBJ databases">
        <title>Biosynthetic gene clusters of Dactylosporangioum roseum.</title>
        <authorList>
            <person name="Hartkoorn R.C."/>
            <person name="Beaudoing E."/>
            <person name="Hot D."/>
            <person name="Moureu S."/>
        </authorList>
    </citation>
    <scope>NUCLEOTIDE SEQUENCE</scope>
    <source>
        <strain evidence="1">NRRL B-16295</strain>
    </source>
</reference>
<dbReference type="EMBL" id="CP073721">
    <property type="protein sequence ID" value="UWZ37544.1"/>
    <property type="molecule type" value="Genomic_DNA"/>
</dbReference>
<dbReference type="Proteomes" id="UP001058271">
    <property type="component" value="Chromosome"/>
</dbReference>
<protein>
    <recommendedName>
        <fullName evidence="3">Small CPxCG-related zinc finger protein</fullName>
    </recommendedName>
</protein>
<proteinExistence type="predicted"/>